<accession>A0A174PGD8</accession>
<gene>
    <name evidence="1" type="ORF">ERS852569_00006</name>
</gene>
<sequence length="83" mass="8971">MKKQKKIEKLKKIMAEAAAAAVAEKVAEEIIEAGINIFQHIGLAILSLLGGTTPQQPNEPAASVCEQSVMVNPEINQYIIISR</sequence>
<dbReference type="AlphaFoldDB" id="A0A174PGD8"/>
<protein>
    <submittedName>
        <fullName evidence="1">Uncharacterized protein</fullName>
    </submittedName>
</protein>
<dbReference type="EMBL" id="CZBP01000001">
    <property type="protein sequence ID" value="CUP56979.1"/>
    <property type="molecule type" value="Genomic_DNA"/>
</dbReference>
<dbReference type="Proteomes" id="UP000095762">
    <property type="component" value="Unassembled WGS sequence"/>
</dbReference>
<dbReference type="RefSeq" id="WP_055059055.1">
    <property type="nucleotide sequence ID" value="NZ_CZBP01000001.1"/>
</dbReference>
<reference evidence="1 2" key="1">
    <citation type="submission" date="2015-09" db="EMBL/GenBank/DDBJ databases">
        <authorList>
            <consortium name="Pathogen Informatics"/>
        </authorList>
    </citation>
    <scope>NUCLEOTIDE SEQUENCE [LARGE SCALE GENOMIC DNA]</scope>
    <source>
        <strain evidence="1 2">2789STDY5834957</strain>
    </source>
</reference>
<evidence type="ECO:0000313" key="1">
    <source>
        <dbReference type="EMBL" id="CUP56979.1"/>
    </source>
</evidence>
<evidence type="ECO:0000313" key="2">
    <source>
        <dbReference type="Proteomes" id="UP000095762"/>
    </source>
</evidence>
<organism evidence="1 2">
    <name type="scientific">Blautia obeum</name>
    <dbReference type="NCBI Taxonomy" id="40520"/>
    <lineage>
        <taxon>Bacteria</taxon>
        <taxon>Bacillati</taxon>
        <taxon>Bacillota</taxon>
        <taxon>Clostridia</taxon>
        <taxon>Lachnospirales</taxon>
        <taxon>Lachnospiraceae</taxon>
        <taxon>Blautia</taxon>
    </lineage>
</organism>
<proteinExistence type="predicted"/>
<name>A0A174PGD8_9FIRM</name>